<organism evidence="1 2">
    <name type="scientific">Mesorhizobium calcicola</name>
    <dbReference type="NCBI Taxonomy" id="1300310"/>
    <lineage>
        <taxon>Bacteria</taxon>
        <taxon>Pseudomonadati</taxon>
        <taxon>Pseudomonadota</taxon>
        <taxon>Alphaproteobacteria</taxon>
        <taxon>Hyphomicrobiales</taxon>
        <taxon>Phyllobacteriaceae</taxon>
        <taxon>Mesorhizobium</taxon>
    </lineage>
</organism>
<evidence type="ECO:0000313" key="1">
    <source>
        <dbReference type="EMBL" id="MFD2055543.1"/>
    </source>
</evidence>
<reference evidence="2" key="1">
    <citation type="journal article" date="2019" name="Int. J. Syst. Evol. Microbiol.">
        <title>The Global Catalogue of Microorganisms (GCM) 10K type strain sequencing project: providing services to taxonomists for standard genome sequencing and annotation.</title>
        <authorList>
            <consortium name="The Broad Institute Genomics Platform"/>
            <consortium name="The Broad Institute Genome Sequencing Center for Infectious Disease"/>
            <person name="Wu L."/>
            <person name="Ma J."/>
        </authorList>
    </citation>
    <scope>NUCLEOTIDE SEQUENCE [LARGE SCALE GENOMIC DNA]</scope>
    <source>
        <strain evidence="2">CGMCC 1.16226</strain>
    </source>
</reference>
<sequence length="95" mass="10910">MPDKLAANTIWQPAGRRSDGTFRIAAKGINANRRKKNRPILSIVRESKEFANSENSSMKSKPKFFDSTFVGIVLSENRLSFEINRLPWIETIERE</sequence>
<comment type="caution">
    <text evidence="1">The sequence shown here is derived from an EMBL/GenBank/DDBJ whole genome shotgun (WGS) entry which is preliminary data.</text>
</comment>
<keyword evidence="2" id="KW-1185">Reference proteome</keyword>
<name>A0ABW4WHJ8_9HYPH</name>
<gene>
    <name evidence="1" type="ORF">ACFSQT_21500</name>
</gene>
<evidence type="ECO:0000313" key="2">
    <source>
        <dbReference type="Proteomes" id="UP001597349"/>
    </source>
</evidence>
<dbReference type="RefSeq" id="WP_379021859.1">
    <property type="nucleotide sequence ID" value="NZ_JBHUGY010000031.1"/>
</dbReference>
<proteinExistence type="predicted"/>
<dbReference type="Proteomes" id="UP001597349">
    <property type="component" value="Unassembled WGS sequence"/>
</dbReference>
<accession>A0ABW4WHJ8</accession>
<protein>
    <submittedName>
        <fullName evidence="1">Uncharacterized protein</fullName>
    </submittedName>
</protein>
<dbReference type="EMBL" id="JBHUGY010000031">
    <property type="protein sequence ID" value="MFD2055543.1"/>
    <property type="molecule type" value="Genomic_DNA"/>
</dbReference>